<dbReference type="GO" id="GO:0006310">
    <property type="term" value="P:DNA recombination"/>
    <property type="evidence" value="ECO:0007669"/>
    <property type="project" value="UniProtKB-KW"/>
</dbReference>
<sequence length="336" mass="39247">MSQNREPKPFFRKAKNAWYLQLGKRQVSLGRDKKEAWKRYHQIMAESQPIRETATIETLFERFLDWVQENRKPTTYEKVRRHLSRFASFRGKQTKVAAVSGADLSEWVESEETWNSTTRNEAITSVVRCWNWAVGKRFLVANTVASVPEKPRRKRRETTLSPDEWKEMLAHVKDEPFKDYLTLLWETGCRPLEARRVEARHLDLEAGLIVFPPSEAKGERHERVIYLTPTSLEICRCWAEKYPEGPIMRNTQGRPWTKDSINCRFTRLKQKLGKRVFAYALRHSYATQGLIDGVDSVNLSQLMGHADVSTLAKNYAHLSKNQHFLKKQAEKVRKTA</sequence>
<comment type="caution">
    <text evidence="8">The sequence shown here is derived from an EMBL/GenBank/DDBJ whole genome shotgun (WGS) entry which is preliminary data.</text>
</comment>
<dbReference type="InterPro" id="IPR050090">
    <property type="entry name" value="Tyrosine_recombinase_XerCD"/>
</dbReference>
<dbReference type="PANTHER" id="PTHR30349">
    <property type="entry name" value="PHAGE INTEGRASE-RELATED"/>
    <property type="match status" value="1"/>
</dbReference>
<keyword evidence="2" id="KW-0229">DNA integration</keyword>
<evidence type="ECO:0000313" key="8">
    <source>
        <dbReference type="EMBL" id="RCS49473.1"/>
    </source>
</evidence>
<keyword evidence="3 5" id="KW-0238">DNA-binding</keyword>
<dbReference type="Pfam" id="PF00589">
    <property type="entry name" value="Phage_integrase"/>
    <property type="match status" value="1"/>
</dbReference>
<protein>
    <submittedName>
        <fullName evidence="8">Integrase</fullName>
    </submittedName>
</protein>
<feature type="domain" description="Tyr recombinase" evidence="6">
    <location>
        <begin position="155"/>
        <end position="329"/>
    </location>
</feature>
<comment type="similarity">
    <text evidence="1">Belongs to the 'phage' integrase family.</text>
</comment>
<evidence type="ECO:0000256" key="2">
    <source>
        <dbReference type="ARBA" id="ARBA00022908"/>
    </source>
</evidence>
<dbReference type="PANTHER" id="PTHR30349:SF41">
    <property type="entry name" value="INTEGRASE_RECOMBINASE PROTEIN MJ0367-RELATED"/>
    <property type="match status" value="1"/>
</dbReference>
<dbReference type="InterPro" id="IPR002104">
    <property type="entry name" value="Integrase_catalytic"/>
</dbReference>
<evidence type="ECO:0000313" key="9">
    <source>
        <dbReference type="Proteomes" id="UP000253562"/>
    </source>
</evidence>
<feature type="domain" description="Core-binding (CB)" evidence="7">
    <location>
        <begin position="54"/>
        <end position="134"/>
    </location>
</feature>
<evidence type="ECO:0000256" key="5">
    <source>
        <dbReference type="PROSITE-ProRule" id="PRU01248"/>
    </source>
</evidence>
<evidence type="ECO:0000256" key="4">
    <source>
        <dbReference type="ARBA" id="ARBA00023172"/>
    </source>
</evidence>
<dbReference type="SUPFAM" id="SSF56349">
    <property type="entry name" value="DNA breaking-rejoining enzymes"/>
    <property type="match status" value="1"/>
</dbReference>
<dbReference type="GO" id="GO:0003677">
    <property type="term" value="F:DNA binding"/>
    <property type="evidence" value="ECO:0007669"/>
    <property type="project" value="UniProtKB-UniRule"/>
</dbReference>
<dbReference type="Gene3D" id="1.10.150.130">
    <property type="match status" value="1"/>
</dbReference>
<evidence type="ECO:0000256" key="1">
    <source>
        <dbReference type="ARBA" id="ARBA00008857"/>
    </source>
</evidence>
<dbReference type="InterPro" id="IPR013762">
    <property type="entry name" value="Integrase-like_cat_sf"/>
</dbReference>
<keyword evidence="4" id="KW-0233">DNA recombination</keyword>
<accession>A0A368KRJ4</accession>
<dbReference type="GO" id="GO:0015074">
    <property type="term" value="P:DNA integration"/>
    <property type="evidence" value="ECO:0007669"/>
    <property type="project" value="UniProtKB-KW"/>
</dbReference>
<dbReference type="EMBL" id="QPEX01000024">
    <property type="protein sequence ID" value="RCS49473.1"/>
    <property type="molecule type" value="Genomic_DNA"/>
</dbReference>
<dbReference type="InterPro" id="IPR010998">
    <property type="entry name" value="Integrase_recombinase_N"/>
</dbReference>
<dbReference type="Proteomes" id="UP000253562">
    <property type="component" value="Unassembled WGS sequence"/>
</dbReference>
<evidence type="ECO:0000259" key="7">
    <source>
        <dbReference type="PROSITE" id="PS51900"/>
    </source>
</evidence>
<dbReference type="InterPro" id="IPR011010">
    <property type="entry name" value="DNA_brk_join_enz"/>
</dbReference>
<dbReference type="InterPro" id="IPR044068">
    <property type="entry name" value="CB"/>
</dbReference>
<reference evidence="8 9" key="1">
    <citation type="submission" date="2018-07" db="EMBL/GenBank/DDBJ databases">
        <title>Comparative genomes isolates from brazilian mangrove.</title>
        <authorList>
            <person name="De Araujo J.E."/>
            <person name="Taketani R.G."/>
            <person name="Silva M.C.P."/>
            <person name="Lourenco M.V."/>
            <person name="Oliveira V.M."/>
            <person name="Andreote F.D."/>
        </authorList>
    </citation>
    <scope>NUCLEOTIDE SEQUENCE [LARGE SCALE GENOMIC DNA]</scope>
    <source>
        <strain evidence="8 9">HEX PRIS-MGV</strain>
    </source>
</reference>
<evidence type="ECO:0000259" key="6">
    <source>
        <dbReference type="PROSITE" id="PS51898"/>
    </source>
</evidence>
<dbReference type="PROSITE" id="PS51900">
    <property type="entry name" value="CB"/>
    <property type="match status" value="1"/>
</dbReference>
<gene>
    <name evidence="8" type="ORF">DTL42_13190</name>
</gene>
<name>A0A368KRJ4_9BACT</name>
<proteinExistence type="inferred from homology"/>
<dbReference type="OrthoDB" id="255290at2"/>
<organism evidence="8 9">
    <name type="scientific">Bremerella cremea</name>
    <dbReference type="NCBI Taxonomy" id="1031537"/>
    <lineage>
        <taxon>Bacteria</taxon>
        <taxon>Pseudomonadati</taxon>
        <taxon>Planctomycetota</taxon>
        <taxon>Planctomycetia</taxon>
        <taxon>Pirellulales</taxon>
        <taxon>Pirellulaceae</taxon>
        <taxon>Bremerella</taxon>
    </lineage>
</organism>
<dbReference type="Gene3D" id="1.10.443.10">
    <property type="entry name" value="Intergrase catalytic core"/>
    <property type="match status" value="1"/>
</dbReference>
<dbReference type="PROSITE" id="PS51898">
    <property type="entry name" value="TYR_RECOMBINASE"/>
    <property type="match status" value="1"/>
</dbReference>
<evidence type="ECO:0000256" key="3">
    <source>
        <dbReference type="ARBA" id="ARBA00023125"/>
    </source>
</evidence>
<dbReference type="RefSeq" id="WP_114369185.1">
    <property type="nucleotide sequence ID" value="NZ_QPEX01000024.1"/>
</dbReference>
<dbReference type="AlphaFoldDB" id="A0A368KRJ4"/>